<name>A0A8J5MJN7_HOMAM</name>
<keyword evidence="2" id="KW-0963">Cytoplasm</keyword>
<sequence length="1072" mass="119128">MRKMDNISDCTKTKSVLNVLGPIANQVVELRGRQGVVCDATTVIKLLKQCQALDTSCVLLVSRLASHALSHKDDVLSSEAKRIKGQLNKVTDSLTDATRDLHHGDVGVRDNDEVWAGIVEDTEQLLSTLTEALLAWDRAQLRRVTQALTHLQQCLCRLEQTHTVHHLPNEFQVVVCASVDLLNLLEVRCEDLYRRAQRETVRLLALQLCHTLPLLASTCAATVTYPLSKHIRGSRELVSIRLQTLLTDLHSHVGLGDAEYDLGEAGSFITCVDNILELLLEAQDKSNSPTSRSAGPHSLHVKPQLEEVLRHGIAVAYCSSPDDNHIIMAMCENALKQLKILVTLERSGSPDAVDVQIACDILADCVELLEQKVNTALIRLIAQTFAAPMTPIESLMELVTSVAGTTDHKTLDTRIMDFDLHVDHIFQVGGFATACTSDETRVRLIRDSLLTLEWLEGCLVPSIVSAYTDPHPNARAHAHMLARHWMVTKQEVHQLWAELKDCLYTQDVAWVEKQVMRVVTFTSRVLALHEKNSFLLDSQLEDLQVAIKEMKRSVEAVVASPTDLSLHRSMIKRVQLTLTLLSRIANSLNEEYLQPDDDVNDEEQHQKKAESKLPHAKLTKTEREQLITSNIKDIPIDVATPVPVLHHQRTSINPQQPSAAQGNQEHLQQKSLKRSSRSTSRLGEVRVRAASSNMSGHHSRSMQAMASETLGCDTSIDITKFLSHSTNTLSSSTRASRRNFTLRVKEINLDMDGALVMKASVPSHHSTHSKMGLPEGHARAFTTERKAAEGLAEEGEMCDQNAPGMWCSSGEDQYYDSRLKEVSDLIAQEKTLHSAPQQQSFGEELTGILENLTSVASNFTPFTTPTSGKKRKCQWEDFENKENTDGSLRLRGIRLQNASFNPQFPEITAGETTDVFDENQSGVDNKNVSEFKDLSVGGIQDLAIWKDFTAILERKTPIKSKIFNFSSNFSSWQHPQTPVPFSSLGKNIATSDLVKGVNKTRNVVDLSDTPFFDQTPPLPSTSFSKMCDVSNPVTSSSDCSVSSSSASISTPQRMKDLQFVRQRLTTLRRSLK</sequence>
<dbReference type="InterPro" id="IPR036723">
    <property type="entry name" value="Alpha-catenin/vinculin-like_sf"/>
</dbReference>
<dbReference type="Pfam" id="PF05482">
    <property type="entry name" value="Serendipity_A"/>
    <property type="match status" value="1"/>
</dbReference>
<gene>
    <name evidence="4" type="ORF">Hamer_G009364</name>
</gene>
<feature type="compositionally biased region" description="Basic and acidic residues" evidence="3">
    <location>
        <begin position="602"/>
        <end position="620"/>
    </location>
</feature>
<organism evidence="4 5">
    <name type="scientific">Homarus americanus</name>
    <name type="common">American lobster</name>
    <dbReference type="NCBI Taxonomy" id="6706"/>
    <lineage>
        <taxon>Eukaryota</taxon>
        <taxon>Metazoa</taxon>
        <taxon>Ecdysozoa</taxon>
        <taxon>Arthropoda</taxon>
        <taxon>Crustacea</taxon>
        <taxon>Multicrustacea</taxon>
        <taxon>Malacostraca</taxon>
        <taxon>Eumalacostraca</taxon>
        <taxon>Eucarida</taxon>
        <taxon>Decapoda</taxon>
        <taxon>Pleocyemata</taxon>
        <taxon>Astacidea</taxon>
        <taxon>Nephropoidea</taxon>
        <taxon>Nephropidae</taxon>
        <taxon>Homarus</taxon>
    </lineage>
</organism>
<dbReference type="Proteomes" id="UP000747542">
    <property type="component" value="Unassembled WGS sequence"/>
</dbReference>
<reference evidence="4" key="1">
    <citation type="journal article" date="2021" name="Sci. Adv.">
        <title>The American lobster genome reveals insights on longevity, neural, and immune adaptations.</title>
        <authorList>
            <person name="Polinski J.M."/>
            <person name="Zimin A.V."/>
            <person name="Clark K.F."/>
            <person name="Kohn A.B."/>
            <person name="Sadowski N."/>
            <person name="Timp W."/>
            <person name="Ptitsyn A."/>
            <person name="Khanna P."/>
            <person name="Romanova D.Y."/>
            <person name="Williams P."/>
            <person name="Greenwood S.J."/>
            <person name="Moroz L.L."/>
            <person name="Walt D.R."/>
            <person name="Bodnar A.G."/>
        </authorList>
    </citation>
    <scope>NUCLEOTIDE SEQUENCE</scope>
    <source>
        <strain evidence="4">GMGI-L3</strain>
    </source>
</reference>
<dbReference type="GO" id="GO:0005737">
    <property type="term" value="C:cytoplasm"/>
    <property type="evidence" value="ECO:0007669"/>
    <property type="project" value="UniProtKB-SubCell"/>
</dbReference>
<dbReference type="GO" id="GO:0051015">
    <property type="term" value="F:actin filament binding"/>
    <property type="evidence" value="ECO:0007669"/>
    <property type="project" value="InterPro"/>
</dbReference>
<dbReference type="GO" id="GO:0016477">
    <property type="term" value="P:cell migration"/>
    <property type="evidence" value="ECO:0007669"/>
    <property type="project" value="TreeGrafter"/>
</dbReference>
<feature type="region of interest" description="Disordered" evidence="3">
    <location>
        <begin position="595"/>
        <end position="620"/>
    </location>
</feature>
<proteinExistence type="predicted"/>
<accession>A0A8J5MJN7</accession>
<dbReference type="InterPro" id="IPR008837">
    <property type="entry name" value="Serendipity_A"/>
</dbReference>
<feature type="compositionally biased region" description="Polar residues" evidence="3">
    <location>
        <begin position="650"/>
        <end position="666"/>
    </location>
</feature>
<evidence type="ECO:0000313" key="5">
    <source>
        <dbReference type="Proteomes" id="UP000747542"/>
    </source>
</evidence>
<dbReference type="SUPFAM" id="SSF47220">
    <property type="entry name" value="alpha-catenin/vinculin-like"/>
    <property type="match status" value="1"/>
</dbReference>
<keyword evidence="5" id="KW-1185">Reference proteome</keyword>
<dbReference type="GO" id="GO:0007349">
    <property type="term" value="P:cellularization"/>
    <property type="evidence" value="ECO:0007669"/>
    <property type="project" value="InterPro"/>
</dbReference>
<dbReference type="Gene3D" id="1.20.120.810">
    <property type="entry name" value="Vinculin, Vh2 four-helix bundle"/>
    <property type="match status" value="2"/>
</dbReference>
<protein>
    <submittedName>
        <fullName evidence="4">Serendipity locus protein alpha-like</fullName>
    </submittedName>
</protein>
<comment type="subcellular location">
    <subcellularLocation>
        <location evidence="1">Cytoplasm</location>
    </subcellularLocation>
</comment>
<comment type="caution">
    <text evidence="4">The sequence shown here is derived from an EMBL/GenBank/DDBJ whole genome shotgun (WGS) entry which is preliminary data.</text>
</comment>
<dbReference type="PANTHER" id="PTHR18914:SF30">
    <property type="entry name" value="VINCULIN_ALPHA-CATENIN FAMILY MEMBER 1"/>
    <property type="match status" value="1"/>
</dbReference>
<evidence type="ECO:0000256" key="1">
    <source>
        <dbReference type="ARBA" id="ARBA00004496"/>
    </source>
</evidence>
<dbReference type="GO" id="GO:0008013">
    <property type="term" value="F:beta-catenin binding"/>
    <property type="evidence" value="ECO:0007669"/>
    <property type="project" value="TreeGrafter"/>
</dbReference>
<dbReference type="AlphaFoldDB" id="A0A8J5MJN7"/>
<dbReference type="GO" id="GO:0098609">
    <property type="term" value="P:cell-cell adhesion"/>
    <property type="evidence" value="ECO:0007669"/>
    <property type="project" value="TreeGrafter"/>
</dbReference>
<dbReference type="PANTHER" id="PTHR18914">
    <property type="entry name" value="ALPHA CATENIN"/>
    <property type="match status" value="1"/>
</dbReference>
<dbReference type="GO" id="GO:0005912">
    <property type="term" value="C:adherens junction"/>
    <property type="evidence" value="ECO:0007669"/>
    <property type="project" value="TreeGrafter"/>
</dbReference>
<feature type="region of interest" description="Disordered" evidence="3">
    <location>
        <begin position="648"/>
        <end position="684"/>
    </location>
</feature>
<dbReference type="GO" id="GO:0016342">
    <property type="term" value="C:catenin complex"/>
    <property type="evidence" value="ECO:0007669"/>
    <property type="project" value="TreeGrafter"/>
</dbReference>
<dbReference type="EMBL" id="JAHLQT010046319">
    <property type="protein sequence ID" value="KAG7153697.1"/>
    <property type="molecule type" value="Genomic_DNA"/>
</dbReference>
<evidence type="ECO:0000313" key="4">
    <source>
        <dbReference type="EMBL" id="KAG7153697.1"/>
    </source>
</evidence>
<evidence type="ECO:0000256" key="3">
    <source>
        <dbReference type="SAM" id="MobiDB-lite"/>
    </source>
</evidence>
<evidence type="ECO:0000256" key="2">
    <source>
        <dbReference type="ARBA" id="ARBA00022490"/>
    </source>
</evidence>